<evidence type="ECO:0000313" key="3">
    <source>
        <dbReference type="Proteomes" id="UP001152622"/>
    </source>
</evidence>
<protein>
    <submittedName>
        <fullName evidence="2">Uncharacterized protein</fullName>
    </submittedName>
</protein>
<feature type="region of interest" description="Disordered" evidence="1">
    <location>
        <begin position="45"/>
        <end position="103"/>
    </location>
</feature>
<sequence>MSQSDLEQHLEGGPESHLVPGRLINSNPSNWTPVWALASTRALPSNKGRPVSLLPSRGPLPTSHVKADSVAPLTALGLDRRRESGDSDFKSRVRNTRGREEAA</sequence>
<dbReference type="Proteomes" id="UP001152622">
    <property type="component" value="Chromosome 5"/>
</dbReference>
<name>A0A9Q1FJK2_SYNKA</name>
<feature type="compositionally biased region" description="Basic and acidic residues" evidence="1">
    <location>
        <begin position="1"/>
        <end position="14"/>
    </location>
</feature>
<organism evidence="2 3">
    <name type="scientific">Synaphobranchus kaupii</name>
    <name type="common">Kaup's arrowtooth eel</name>
    <dbReference type="NCBI Taxonomy" id="118154"/>
    <lineage>
        <taxon>Eukaryota</taxon>
        <taxon>Metazoa</taxon>
        <taxon>Chordata</taxon>
        <taxon>Craniata</taxon>
        <taxon>Vertebrata</taxon>
        <taxon>Euteleostomi</taxon>
        <taxon>Actinopterygii</taxon>
        <taxon>Neopterygii</taxon>
        <taxon>Teleostei</taxon>
        <taxon>Anguilliformes</taxon>
        <taxon>Synaphobranchidae</taxon>
        <taxon>Synaphobranchus</taxon>
    </lineage>
</organism>
<dbReference type="EMBL" id="JAINUF010000005">
    <property type="protein sequence ID" value="KAJ8360071.1"/>
    <property type="molecule type" value="Genomic_DNA"/>
</dbReference>
<feature type="compositionally biased region" description="Basic and acidic residues" evidence="1">
    <location>
        <begin position="78"/>
        <end position="103"/>
    </location>
</feature>
<feature type="region of interest" description="Disordered" evidence="1">
    <location>
        <begin position="1"/>
        <end position="29"/>
    </location>
</feature>
<reference evidence="2" key="1">
    <citation type="journal article" date="2023" name="Science">
        <title>Genome structures resolve the early diversification of teleost fishes.</title>
        <authorList>
            <person name="Parey E."/>
            <person name="Louis A."/>
            <person name="Montfort J."/>
            <person name="Bouchez O."/>
            <person name="Roques C."/>
            <person name="Iampietro C."/>
            <person name="Lluch J."/>
            <person name="Castinel A."/>
            <person name="Donnadieu C."/>
            <person name="Desvignes T."/>
            <person name="Floi Bucao C."/>
            <person name="Jouanno E."/>
            <person name="Wen M."/>
            <person name="Mejri S."/>
            <person name="Dirks R."/>
            <person name="Jansen H."/>
            <person name="Henkel C."/>
            <person name="Chen W.J."/>
            <person name="Zahm M."/>
            <person name="Cabau C."/>
            <person name="Klopp C."/>
            <person name="Thompson A.W."/>
            <person name="Robinson-Rechavi M."/>
            <person name="Braasch I."/>
            <person name="Lecointre G."/>
            <person name="Bobe J."/>
            <person name="Postlethwait J.H."/>
            <person name="Berthelot C."/>
            <person name="Roest Crollius H."/>
            <person name="Guiguen Y."/>
        </authorList>
    </citation>
    <scope>NUCLEOTIDE SEQUENCE</scope>
    <source>
        <strain evidence="2">WJC10195</strain>
    </source>
</reference>
<evidence type="ECO:0000313" key="2">
    <source>
        <dbReference type="EMBL" id="KAJ8360071.1"/>
    </source>
</evidence>
<gene>
    <name evidence="2" type="ORF">SKAU_G00165960</name>
</gene>
<dbReference type="AlphaFoldDB" id="A0A9Q1FJK2"/>
<proteinExistence type="predicted"/>
<keyword evidence="3" id="KW-1185">Reference proteome</keyword>
<accession>A0A9Q1FJK2</accession>
<evidence type="ECO:0000256" key="1">
    <source>
        <dbReference type="SAM" id="MobiDB-lite"/>
    </source>
</evidence>
<comment type="caution">
    <text evidence="2">The sequence shown here is derived from an EMBL/GenBank/DDBJ whole genome shotgun (WGS) entry which is preliminary data.</text>
</comment>